<comment type="caution">
    <text evidence="2">The sequence shown here is derived from an EMBL/GenBank/DDBJ whole genome shotgun (WGS) entry which is preliminary data.</text>
</comment>
<name>A0A7Y7B063_STRMO</name>
<gene>
    <name evidence="2" type="ORF">HG542_01715</name>
</gene>
<evidence type="ECO:0000313" key="2">
    <source>
        <dbReference type="EMBL" id="NVK76374.1"/>
    </source>
</evidence>
<proteinExistence type="predicted"/>
<evidence type="ECO:0000313" key="3">
    <source>
        <dbReference type="Proteomes" id="UP000587462"/>
    </source>
</evidence>
<feature type="region of interest" description="Disordered" evidence="1">
    <location>
        <begin position="17"/>
        <end position="37"/>
    </location>
</feature>
<dbReference type="Proteomes" id="UP000587462">
    <property type="component" value="Unassembled WGS sequence"/>
</dbReference>
<protein>
    <submittedName>
        <fullName evidence="2">Uncharacterized protein</fullName>
    </submittedName>
</protein>
<organism evidence="2 3">
    <name type="scientific">Streptomyces morookaense</name>
    <name type="common">Streptoverticillium morookaense</name>
    <dbReference type="NCBI Taxonomy" id="1970"/>
    <lineage>
        <taxon>Bacteria</taxon>
        <taxon>Bacillati</taxon>
        <taxon>Actinomycetota</taxon>
        <taxon>Actinomycetes</taxon>
        <taxon>Kitasatosporales</taxon>
        <taxon>Streptomycetaceae</taxon>
        <taxon>Streptomyces</taxon>
    </lineage>
</organism>
<sequence>MRGSQDSSAAHVVRTILASSQAGEGPEDAGEAGSAGDDALRVLESARPARTAAARIAAAGGVGEEAARRLRELVEHHLGDRAERWLGVHDALAVHRGTVPALLADAPLPAPPAAPGEVRTPAPRSVRDTLALLLDQARPEHAAVALTALPDRTVDGLLAGGTLPGPGLVTAVTEHGDSRTRAALARHPRIDTRVLARLLATGDALVGAAVYRNPRATPSLRRALAHRTGPVAMDPALRAELTDPRREAPRTWLAPLLGSGDPQLVARALSIGVRGMAQQYALVRVWERTGPEAVRSLLDDPAVVRHLSRPVIATVTDALAEEDGSGDALRRLSERCEPYEDPARLPGLLAVTRGTSSLRDLLSEPYVHDLQALSEAHAKSPFMPAAGAELARHEEASDAQRLAFRLSVLNEPWRVAGRRVGNVTLPHQRLAEEALDDDAAWWAEGMVRAGLLDPVELIRTARPAVHALAALALLAEQGLLTGTAVAELQSLADARLGDRPEAWAALDRLLPDHQGNLRELILEAGRTAPAESGTTAVPDDTGAAATVDPGLRERTAPPRTPRNPGERAALAAVDILRSLSPADAPLPADPGVLTFLAHHGRHDAPGLATPQWLVQACASHGIDPPDKGSWHTAPSLAAVRSQPPQSWGSSATLTELAYTQGLLPAEGLLAWLPARRMLLLPHDWQRLAFPAAWRAALGRLLRAELGTDPDAWLRLAETARTAAGADSGNSGPDGPSWTDLLPLAKSAPAAGETGATGHRPPEEPALSTHTPRPRTPDEALRLLERGNHLWAWPMGTLLCLAGAEVLDAVLPRLGPDGSWLLAAYLLRHDHTPRPVFDRLLADRDPDALRILASQSRWLEKGLVERLADLDDPETDLALLRHAGAPHITRRIVARSRRSGPGSDPVATQVLAELRADPAARPLGGRLWLCSAEPDLIEEIFVRQGTELGLAHQLLGCLYLFEHGGAGRLAGLVGRGLLGQAAAKLCVKALAADDPAAVIRARLDRELDPAKLVKKLRRSQGHWQTTSAVAALPVGADWQALAAAHEEEPLPYWEQLINLPDVPAELRIRYAALIREPGPNGLAEGVEQTRARARHGLGGLFHCATVTQLDGLLDSDILSGADLLHLAAPAALTLAYLNSAARRTDAPAGAHTALTELADLVRSRLGTDAEAWARVIDRLTGRDPAWEPMSPVAALLS</sequence>
<keyword evidence="3" id="KW-1185">Reference proteome</keyword>
<feature type="region of interest" description="Disordered" evidence="1">
    <location>
        <begin position="721"/>
        <end position="775"/>
    </location>
</feature>
<accession>A0A7Y7B063</accession>
<dbReference type="RefSeq" id="WP_171078180.1">
    <property type="nucleotide sequence ID" value="NZ_BNBU01000001.1"/>
</dbReference>
<feature type="region of interest" description="Disordered" evidence="1">
    <location>
        <begin position="530"/>
        <end position="565"/>
    </location>
</feature>
<reference evidence="2 3" key="1">
    <citation type="submission" date="2020-04" db="EMBL/GenBank/DDBJ databases">
        <title>Draft Genome Sequence of Streptomyces morookaense DSM 40503, an 8-azaguanine-producing strain.</title>
        <authorList>
            <person name="Qi J."/>
            <person name="Gao J.-M."/>
        </authorList>
    </citation>
    <scope>NUCLEOTIDE SEQUENCE [LARGE SCALE GENOMIC DNA]</scope>
    <source>
        <strain evidence="2 3">DSM 40503</strain>
    </source>
</reference>
<dbReference type="AlphaFoldDB" id="A0A7Y7B063"/>
<dbReference type="EMBL" id="JABBXF010000004">
    <property type="protein sequence ID" value="NVK76374.1"/>
    <property type="molecule type" value="Genomic_DNA"/>
</dbReference>
<evidence type="ECO:0000256" key="1">
    <source>
        <dbReference type="SAM" id="MobiDB-lite"/>
    </source>
</evidence>